<dbReference type="Gene3D" id="1.25.40.10">
    <property type="entry name" value="Tetratricopeptide repeat domain"/>
    <property type="match status" value="1"/>
</dbReference>
<dbReference type="OrthoDB" id="7056571at2"/>
<keyword evidence="2" id="KW-1185">Reference proteome</keyword>
<sequence length="400" mass="47279">MSKEIGAIFKKCFLNKILPIFSKKKELIQEQSVVDVVKDEVNALWDIVNKMNEDGQESFDVDFEKELMKSFNYLKERFTNEELEKSYAWIRYVNVMIHSKNPTNEYLIKYISADNYIFLTNRLYNLTKSIHKENDRVIVKNIEKFNEDVWHYILNNINSNDIPSCLALGKAAQKRKNYEEARKWYTRVMEMDEPFNGVTSILACYEEETKEMLANIRKSKETKTASFEKVHELNLQQEAIYKKWSDIMEKYLNSGDDITEQYKREYIALIAGYARFERNKGNYKGAMELLEKVPDTFPDIHRIYAEEAMLYQHKTYKNSYYSLDKSIDTFKKAYDAISKHKGSKALYHKSMKSILIPLANSYFYSKRYDEAEEICDRVLKMDSKEKSAIKLKNKIASINV</sequence>
<gene>
    <name evidence="1" type="ORF">D4A81_04925</name>
</gene>
<dbReference type="RefSeq" id="WP_111525518.1">
    <property type="nucleotide sequence ID" value="NZ_CP032364.1"/>
</dbReference>
<dbReference type="InterPro" id="IPR019734">
    <property type="entry name" value="TPR_rpt"/>
</dbReference>
<protein>
    <submittedName>
        <fullName evidence="1">Uncharacterized protein</fullName>
    </submittedName>
</protein>
<name>A0A385PZA9_9FIRM</name>
<accession>A0A385PZA9</accession>
<dbReference type="InterPro" id="IPR011990">
    <property type="entry name" value="TPR-like_helical_dom_sf"/>
</dbReference>
<dbReference type="Proteomes" id="UP000265562">
    <property type="component" value="Chromosome"/>
</dbReference>
<evidence type="ECO:0000313" key="2">
    <source>
        <dbReference type="Proteomes" id="UP000265562"/>
    </source>
</evidence>
<evidence type="ECO:0000313" key="1">
    <source>
        <dbReference type="EMBL" id="AYA99332.1"/>
    </source>
</evidence>
<dbReference type="AlphaFoldDB" id="A0A385PZA9"/>
<dbReference type="SUPFAM" id="SSF48452">
    <property type="entry name" value="TPR-like"/>
    <property type="match status" value="1"/>
</dbReference>
<dbReference type="EMBL" id="CP032364">
    <property type="protein sequence ID" value="AYA99332.1"/>
    <property type="molecule type" value="Genomic_DNA"/>
</dbReference>
<dbReference type="SMART" id="SM00028">
    <property type="entry name" value="TPR"/>
    <property type="match status" value="2"/>
</dbReference>
<proteinExistence type="predicted"/>
<dbReference type="Pfam" id="PF13181">
    <property type="entry name" value="TPR_8"/>
    <property type="match status" value="2"/>
</dbReference>
<reference evidence="1 2" key="1">
    <citation type="submission" date="2018-09" db="EMBL/GenBank/DDBJ databases">
        <title>Genome sequencing of Lachnoanaerobaculum umeaense DSM 23576.</title>
        <authorList>
            <person name="Kook J.-K."/>
            <person name="Park S.-N."/>
            <person name="Lim Y.K."/>
        </authorList>
    </citation>
    <scope>NUCLEOTIDE SEQUENCE [LARGE SCALE GENOMIC DNA]</scope>
    <source>
        <strain evidence="2">DSM 23576 \ CCUG 58757</strain>
    </source>
</reference>
<organism evidence="1 2">
    <name type="scientific">Lachnoanaerobaculum umeaense</name>
    <dbReference type="NCBI Taxonomy" id="617123"/>
    <lineage>
        <taxon>Bacteria</taxon>
        <taxon>Bacillati</taxon>
        <taxon>Bacillota</taxon>
        <taxon>Clostridia</taxon>
        <taxon>Lachnospirales</taxon>
        <taxon>Lachnospiraceae</taxon>
        <taxon>Lachnoanaerobaculum</taxon>
    </lineage>
</organism>
<dbReference type="KEGG" id="lua:D4A81_04925"/>